<dbReference type="PANTHER" id="PTHR47991">
    <property type="entry name" value="OXOGLUTARATE/IRON-DEPENDENT DIOXYGENASE"/>
    <property type="match status" value="1"/>
</dbReference>
<evidence type="ECO:0000256" key="4">
    <source>
        <dbReference type="RuleBase" id="RU003682"/>
    </source>
</evidence>
<dbReference type="EMBL" id="CAXHTB010000011">
    <property type="protein sequence ID" value="CAL0314710.1"/>
    <property type="molecule type" value="Genomic_DNA"/>
</dbReference>
<dbReference type="GO" id="GO:0016491">
    <property type="term" value="F:oxidoreductase activity"/>
    <property type="evidence" value="ECO:0007669"/>
    <property type="project" value="UniProtKB-KW"/>
</dbReference>
<organism evidence="6 7">
    <name type="scientific">Lupinus luteus</name>
    <name type="common">European yellow lupine</name>
    <dbReference type="NCBI Taxonomy" id="3873"/>
    <lineage>
        <taxon>Eukaryota</taxon>
        <taxon>Viridiplantae</taxon>
        <taxon>Streptophyta</taxon>
        <taxon>Embryophyta</taxon>
        <taxon>Tracheophyta</taxon>
        <taxon>Spermatophyta</taxon>
        <taxon>Magnoliopsida</taxon>
        <taxon>eudicotyledons</taxon>
        <taxon>Gunneridae</taxon>
        <taxon>Pentapetalae</taxon>
        <taxon>rosids</taxon>
        <taxon>fabids</taxon>
        <taxon>Fabales</taxon>
        <taxon>Fabaceae</taxon>
        <taxon>Papilionoideae</taxon>
        <taxon>50 kb inversion clade</taxon>
        <taxon>genistoids sensu lato</taxon>
        <taxon>core genistoids</taxon>
        <taxon>Genisteae</taxon>
        <taxon>Lupinus</taxon>
    </lineage>
</organism>
<evidence type="ECO:0000256" key="2">
    <source>
        <dbReference type="ARBA" id="ARBA00022896"/>
    </source>
</evidence>
<accession>A0AAV1WZB0</accession>
<dbReference type="PROSITE" id="PS51471">
    <property type="entry name" value="FE2OG_OXY"/>
    <property type="match status" value="1"/>
</dbReference>
<dbReference type="InterPro" id="IPR005123">
    <property type="entry name" value="Oxoglu/Fe-dep_dioxygenase_dom"/>
</dbReference>
<keyword evidence="7" id="KW-1185">Reference proteome</keyword>
<dbReference type="Proteomes" id="UP001497480">
    <property type="component" value="Unassembled WGS sequence"/>
</dbReference>
<dbReference type="GO" id="GO:0046872">
    <property type="term" value="F:metal ion binding"/>
    <property type="evidence" value="ECO:0007669"/>
    <property type="project" value="UniProtKB-KW"/>
</dbReference>
<feature type="domain" description="Fe2OG dioxygenase" evidence="5">
    <location>
        <begin position="120"/>
        <end position="221"/>
    </location>
</feature>
<keyword evidence="1 4" id="KW-0479">Metal-binding</keyword>
<sequence length="272" mass="30226">MSNELVSTWCKLNSSVPSSYVHPEDIRPANSVLNTDEKIPVIDFGGQDRADIIRKIISSAENYGFFQNIMQNMKNGDINLLQDEVVGKYTQQLNKLGLKILELISEGLGLNPEYFNGDLTAKPVVVSHHYPPCPEPGLTLGASIHKDPSTLTILLQQEDIIGLQVFKDGAWIPIQPIPGAFVVNMGFMLQVITNGKLIAALHRVVTNSTISRHTIAYFMNPTEECIVEPAKPVITSTSPQKYRPLTFGQLKWNYMNKRGDFDAELDDPTKSS</sequence>
<evidence type="ECO:0000259" key="5">
    <source>
        <dbReference type="PROSITE" id="PS51471"/>
    </source>
</evidence>
<keyword evidence="4" id="KW-0560">Oxidoreductase</keyword>
<proteinExistence type="inferred from homology"/>
<evidence type="ECO:0000313" key="7">
    <source>
        <dbReference type="Proteomes" id="UP001497480"/>
    </source>
</evidence>
<dbReference type="InterPro" id="IPR027443">
    <property type="entry name" value="IPNS-like_sf"/>
</dbReference>
<name>A0AAV1WZB0_LUPLU</name>
<dbReference type="InterPro" id="IPR044861">
    <property type="entry name" value="IPNS-like_FE2OG_OXY"/>
</dbReference>
<dbReference type="Gene3D" id="2.60.120.330">
    <property type="entry name" value="B-lactam Antibiotic, Isopenicillin N Synthase, Chain"/>
    <property type="match status" value="2"/>
</dbReference>
<evidence type="ECO:0000256" key="3">
    <source>
        <dbReference type="ARBA" id="ARBA00023004"/>
    </source>
</evidence>
<protein>
    <recommendedName>
        <fullName evidence="5">Fe2OG dioxygenase domain-containing protein</fullName>
    </recommendedName>
</protein>
<reference evidence="6 7" key="1">
    <citation type="submission" date="2024-03" db="EMBL/GenBank/DDBJ databases">
        <authorList>
            <person name="Martinez-Hernandez J."/>
        </authorList>
    </citation>
    <scope>NUCLEOTIDE SEQUENCE [LARGE SCALE GENOMIC DNA]</scope>
</reference>
<dbReference type="Pfam" id="PF03171">
    <property type="entry name" value="2OG-FeII_Oxy"/>
    <property type="match status" value="1"/>
</dbReference>
<evidence type="ECO:0000313" key="6">
    <source>
        <dbReference type="EMBL" id="CAL0314710.1"/>
    </source>
</evidence>
<dbReference type="SUPFAM" id="SSF51197">
    <property type="entry name" value="Clavaminate synthase-like"/>
    <property type="match status" value="1"/>
</dbReference>
<evidence type="ECO:0000256" key="1">
    <source>
        <dbReference type="ARBA" id="ARBA00022723"/>
    </source>
</evidence>
<keyword evidence="2" id="KW-0847">Vitamin C</keyword>
<gene>
    <name evidence="6" type="ORF">LLUT_LOCUS15770</name>
</gene>
<dbReference type="AlphaFoldDB" id="A0AAV1WZB0"/>
<dbReference type="GO" id="GO:0031418">
    <property type="term" value="F:L-ascorbic acid binding"/>
    <property type="evidence" value="ECO:0007669"/>
    <property type="project" value="UniProtKB-KW"/>
</dbReference>
<comment type="similarity">
    <text evidence="4">Belongs to the iron/ascorbate-dependent oxidoreductase family.</text>
</comment>
<keyword evidence="3 4" id="KW-0408">Iron</keyword>
<dbReference type="InterPro" id="IPR050295">
    <property type="entry name" value="Plant_2OG-oxidoreductases"/>
</dbReference>
<comment type="caution">
    <text evidence="6">The sequence shown here is derived from an EMBL/GenBank/DDBJ whole genome shotgun (WGS) entry which is preliminary data.</text>
</comment>